<dbReference type="Proteomes" id="UP000593560">
    <property type="component" value="Unassembled WGS sequence"/>
</dbReference>
<keyword evidence="2" id="KW-1185">Reference proteome</keyword>
<proteinExistence type="predicted"/>
<accession>A0A7J9HTG8</accession>
<comment type="caution">
    <text evidence="1">The sequence shown here is derived from an EMBL/GenBank/DDBJ whole genome shotgun (WGS) entry which is preliminary data.</text>
</comment>
<reference evidence="1 2" key="1">
    <citation type="journal article" date="2019" name="Genome Biol. Evol.">
        <title>Insights into the evolution of the New World diploid cottons (Gossypium, subgenus Houzingenia) based on genome sequencing.</title>
        <authorList>
            <person name="Grover C.E."/>
            <person name="Arick M.A. 2nd"/>
            <person name="Thrash A."/>
            <person name="Conover J.L."/>
            <person name="Sanders W.S."/>
            <person name="Peterson D.G."/>
            <person name="Frelichowski J.E."/>
            <person name="Scheffler J.A."/>
            <person name="Scheffler B.E."/>
            <person name="Wendel J.F."/>
        </authorList>
    </citation>
    <scope>NUCLEOTIDE SEQUENCE [LARGE SCALE GENOMIC DNA]</scope>
    <source>
        <strain evidence="1">0</strain>
        <tissue evidence="1">Leaf</tissue>
    </source>
</reference>
<gene>
    <name evidence="1" type="ORF">Gohar_027032</name>
</gene>
<organism evidence="1 2">
    <name type="scientific">Gossypium harknessii</name>
    <dbReference type="NCBI Taxonomy" id="34285"/>
    <lineage>
        <taxon>Eukaryota</taxon>
        <taxon>Viridiplantae</taxon>
        <taxon>Streptophyta</taxon>
        <taxon>Embryophyta</taxon>
        <taxon>Tracheophyta</taxon>
        <taxon>Spermatophyta</taxon>
        <taxon>Magnoliopsida</taxon>
        <taxon>eudicotyledons</taxon>
        <taxon>Gunneridae</taxon>
        <taxon>Pentapetalae</taxon>
        <taxon>rosids</taxon>
        <taxon>malvids</taxon>
        <taxon>Malvales</taxon>
        <taxon>Malvaceae</taxon>
        <taxon>Malvoideae</taxon>
        <taxon>Gossypium</taxon>
    </lineage>
</organism>
<evidence type="ECO:0000313" key="2">
    <source>
        <dbReference type="Proteomes" id="UP000593560"/>
    </source>
</evidence>
<dbReference type="EMBL" id="JABFAD010000011">
    <property type="protein sequence ID" value="MBA0813157.1"/>
    <property type="molecule type" value="Genomic_DNA"/>
</dbReference>
<evidence type="ECO:0000313" key="1">
    <source>
        <dbReference type="EMBL" id="MBA0813157.1"/>
    </source>
</evidence>
<dbReference type="AlphaFoldDB" id="A0A7J9HTG8"/>
<protein>
    <submittedName>
        <fullName evidence="1">Uncharacterized protein</fullName>
    </submittedName>
</protein>
<name>A0A7J9HTG8_9ROSI</name>
<sequence length="39" mass="4608">MFSKTFALLAAYLEKDWPKDVTKQHWVSVFKNLHAKDIT</sequence>